<feature type="compositionally biased region" description="Low complexity" evidence="4">
    <location>
        <begin position="622"/>
        <end position="631"/>
    </location>
</feature>
<keyword evidence="6" id="KW-1185">Reference proteome</keyword>
<dbReference type="InterPro" id="IPR036770">
    <property type="entry name" value="Ankyrin_rpt-contain_sf"/>
</dbReference>
<dbReference type="Proteomes" id="UP000758603">
    <property type="component" value="Unassembled WGS sequence"/>
</dbReference>
<protein>
    <submittedName>
        <fullName evidence="5">Ankyrin repeat-containing domain protein</fullName>
    </submittedName>
</protein>
<keyword evidence="1" id="KW-0677">Repeat</keyword>
<dbReference type="Pfam" id="PF00023">
    <property type="entry name" value="Ank"/>
    <property type="match status" value="1"/>
</dbReference>
<evidence type="ECO:0000256" key="2">
    <source>
        <dbReference type="ARBA" id="ARBA00023043"/>
    </source>
</evidence>
<evidence type="ECO:0000256" key="3">
    <source>
        <dbReference type="PROSITE-ProRule" id="PRU00023"/>
    </source>
</evidence>
<evidence type="ECO:0000256" key="4">
    <source>
        <dbReference type="SAM" id="MobiDB-lite"/>
    </source>
</evidence>
<evidence type="ECO:0000256" key="1">
    <source>
        <dbReference type="ARBA" id="ARBA00022737"/>
    </source>
</evidence>
<evidence type="ECO:0000313" key="5">
    <source>
        <dbReference type="EMBL" id="KAH6658676.1"/>
    </source>
</evidence>
<dbReference type="GeneID" id="70131231"/>
<reference evidence="5" key="1">
    <citation type="journal article" date="2021" name="Nat. Commun.">
        <title>Genetic determinants of endophytism in the Arabidopsis root mycobiome.</title>
        <authorList>
            <person name="Mesny F."/>
            <person name="Miyauchi S."/>
            <person name="Thiergart T."/>
            <person name="Pickel B."/>
            <person name="Atanasova L."/>
            <person name="Karlsson M."/>
            <person name="Huettel B."/>
            <person name="Barry K.W."/>
            <person name="Haridas S."/>
            <person name="Chen C."/>
            <person name="Bauer D."/>
            <person name="Andreopoulos W."/>
            <person name="Pangilinan J."/>
            <person name="LaButti K."/>
            <person name="Riley R."/>
            <person name="Lipzen A."/>
            <person name="Clum A."/>
            <person name="Drula E."/>
            <person name="Henrissat B."/>
            <person name="Kohler A."/>
            <person name="Grigoriev I.V."/>
            <person name="Martin F.M."/>
            <person name="Hacquard S."/>
        </authorList>
    </citation>
    <scope>NUCLEOTIDE SEQUENCE</scope>
    <source>
        <strain evidence="5">MPI-SDFR-AT-0073</strain>
    </source>
</reference>
<keyword evidence="2 3" id="KW-0040">ANK repeat</keyword>
<dbReference type="Pfam" id="PF12796">
    <property type="entry name" value="Ank_2"/>
    <property type="match status" value="2"/>
</dbReference>
<dbReference type="RefSeq" id="XP_045962910.1">
    <property type="nucleotide sequence ID" value="XM_046102339.1"/>
</dbReference>
<dbReference type="EMBL" id="JAGPXC010000002">
    <property type="protein sequence ID" value="KAH6658676.1"/>
    <property type="molecule type" value="Genomic_DNA"/>
</dbReference>
<dbReference type="InterPro" id="IPR051165">
    <property type="entry name" value="Multifunctional_ANK_Repeat"/>
</dbReference>
<accession>A0A9P8UUQ9</accession>
<dbReference type="PANTHER" id="PTHR24123">
    <property type="entry name" value="ANKYRIN REPEAT-CONTAINING"/>
    <property type="match status" value="1"/>
</dbReference>
<sequence length="768" mass="82992">MSYSDVHSICDLPPELLLQVAQHLSFKDHARWLLADRRHRACLSPILYLRLLPLRTDASGSGGDASQITRKDVVQWAVEHGRVCTLKNVDEFEDMASFFGTALTSSVAGLELTPIHQAALCGQASVIDYLLQKGADVNASTTNGLLPMHLAKTGEVVHLLADHGGRLYSDATPSGVSALTSSISHQCEPSAVTAFVQLGADPNHVAQDGTTAAEVAIVQGSVDALGILLDSGVDANKALPSGGSLLYKAIWLGARDHGAEMAKTMATMLLDRGASPNSGLDSALDAFYNSEPCHTPSLFLAVMIPFSADLVQLLLERGADQYMPYTRYRDPFYTAERPIRGFEQAYAKSLVANLVAAMIDSAPHPPDPDGIRKLKLLIQYGGNIDTKIQDHTLLQYSLRQDGPRAQRALDIIQPLITLGADVTLVDSEGNSTLHLLCGSFFHQVQRNWEYSRSIWYTKLLRPSPLSSLIDVLMERGADPNAKDAQGRTPLMILCRHAHTVPTALLINVLIRHRSVDVKSVDKRGWNALHYATGEPADPFHHEPCFRLQVLLSRGNEGAALGVNDVNAYSDAGRTPLHLLLEARDSSSGGRNDEMQRRMMTKTRALAMLIRAGADVRARTRRSSGATTSSVAGTGGGDTPLHLALQGHELETLLTTRLLLRHGATADINHVSPGLGLTPLMMVVAAAGRGELSRNITEDMSRLLLTAGADAQMRDTRGRTAWDIYVELKGLPPSISPWTLCLEGVVPGDLGTDNSPGPEDRRTLSSLVI</sequence>
<gene>
    <name evidence="5" type="ORF">BKA67DRAFT_558695</name>
</gene>
<organism evidence="5 6">
    <name type="scientific">Truncatella angustata</name>
    <dbReference type="NCBI Taxonomy" id="152316"/>
    <lineage>
        <taxon>Eukaryota</taxon>
        <taxon>Fungi</taxon>
        <taxon>Dikarya</taxon>
        <taxon>Ascomycota</taxon>
        <taxon>Pezizomycotina</taxon>
        <taxon>Sordariomycetes</taxon>
        <taxon>Xylariomycetidae</taxon>
        <taxon>Amphisphaeriales</taxon>
        <taxon>Sporocadaceae</taxon>
        <taxon>Truncatella</taxon>
    </lineage>
</organism>
<proteinExistence type="predicted"/>
<dbReference type="PANTHER" id="PTHR24123:SF33">
    <property type="entry name" value="PROTEIN HOS4"/>
    <property type="match status" value="1"/>
</dbReference>
<comment type="caution">
    <text evidence="5">The sequence shown here is derived from an EMBL/GenBank/DDBJ whole genome shotgun (WGS) entry which is preliminary data.</text>
</comment>
<name>A0A9P8UUQ9_9PEZI</name>
<dbReference type="PROSITE" id="PS50088">
    <property type="entry name" value="ANK_REPEAT"/>
    <property type="match status" value="2"/>
</dbReference>
<evidence type="ECO:0000313" key="6">
    <source>
        <dbReference type="Proteomes" id="UP000758603"/>
    </source>
</evidence>
<feature type="region of interest" description="Disordered" evidence="4">
    <location>
        <begin position="617"/>
        <end position="641"/>
    </location>
</feature>
<dbReference type="AlphaFoldDB" id="A0A9P8UUQ9"/>
<dbReference type="OrthoDB" id="341259at2759"/>
<dbReference type="SUPFAM" id="SSF48403">
    <property type="entry name" value="Ankyrin repeat"/>
    <property type="match status" value="2"/>
</dbReference>
<feature type="repeat" description="ANK" evidence="3">
    <location>
        <begin position="110"/>
        <end position="142"/>
    </location>
</feature>
<dbReference type="PROSITE" id="PS50297">
    <property type="entry name" value="ANK_REP_REGION"/>
    <property type="match status" value="2"/>
</dbReference>
<dbReference type="Gene3D" id="1.25.40.20">
    <property type="entry name" value="Ankyrin repeat-containing domain"/>
    <property type="match status" value="4"/>
</dbReference>
<dbReference type="InterPro" id="IPR002110">
    <property type="entry name" value="Ankyrin_rpt"/>
</dbReference>
<feature type="region of interest" description="Disordered" evidence="4">
    <location>
        <begin position="748"/>
        <end position="768"/>
    </location>
</feature>
<feature type="repeat" description="ANK" evidence="3">
    <location>
        <begin position="635"/>
        <end position="670"/>
    </location>
</feature>
<dbReference type="SMART" id="SM00248">
    <property type="entry name" value="ANK"/>
    <property type="match status" value="11"/>
</dbReference>